<gene>
    <name evidence="5" type="ORF">K493DRAFT_316680</name>
    <name evidence="4" type="ORF">K493DRAFT_317446</name>
</gene>
<keyword evidence="1 5" id="KW-0808">Transferase</keyword>
<dbReference type="STRING" id="1314790.A0A1Y1Y2Q1"/>
<dbReference type="EMBL" id="MCFE01000337">
    <property type="protein sequence ID" value="ORX91205.1"/>
    <property type="molecule type" value="Genomic_DNA"/>
</dbReference>
<dbReference type="Proteomes" id="UP000193498">
    <property type="component" value="Unassembled WGS sequence"/>
</dbReference>
<dbReference type="OrthoDB" id="41532at2759"/>
<comment type="caution">
    <text evidence="5">The sequence shown here is derived from an EMBL/GenBank/DDBJ whole genome shotgun (WGS) entry which is preliminary data.</text>
</comment>
<feature type="domain" description="N-acetyltransferase" evidence="3">
    <location>
        <begin position="12"/>
        <end position="154"/>
    </location>
</feature>
<accession>A0A1Y1Y2Q1</accession>
<dbReference type="InterPro" id="IPR016181">
    <property type="entry name" value="Acyl_CoA_acyltransferase"/>
</dbReference>
<reference evidence="5 6" key="1">
    <citation type="submission" date="2016-07" db="EMBL/GenBank/DDBJ databases">
        <title>Pervasive Adenine N6-methylation of Active Genes in Fungi.</title>
        <authorList>
            <consortium name="DOE Joint Genome Institute"/>
            <person name="Mondo S.J."/>
            <person name="Dannebaum R.O."/>
            <person name="Kuo R.C."/>
            <person name="Labutti K."/>
            <person name="Haridas S."/>
            <person name="Kuo A."/>
            <person name="Salamov A."/>
            <person name="Ahrendt S.R."/>
            <person name="Lipzen A."/>
            <person name="Sullivan W."/>
            <person name="Andreopoulos W.B."/>
            <person name="Clum A."/>
            <person name="Lindquist E."/>
            <person name="Daum C."/>
            <person name="Ramamoorthy G.K."/>
            <person name="Gryganskyi A."/>
            <person name="Culley D."/>
            <person name="Magnuson J.K."/>
            <person name="James T.Y."/>
            <person name="O'Malley M.A."/>
            <person name="Stajich J.E."/>
            <person name="Spatafora J.W."/>
            <person name="Visel A."/>
            <person name="Grigoriev I.V."/>
        </authorList>
    </citation>
    <scope>NUCLEOTIDE SEQUENCE [LARGE SCALE GENOMIC DNA]</scope>
    <source>
        <strain evidence="5 6">CBS 931.73</strain>
    </source>
</reference>
<evidence type="ECO:0000259" key="3">
    <source>
        <dbReference type="PROSITE" id="PS51186"/>
    </source>
</evidence>
<dbReference type="InParanoid" id="A0A1Y1Y2Q1"/>
<dbReference type="Pfam" id="PF00583">
    <property type="entry name" value="Acetyltransf_1"/>
    <property type="match status" value="1"/>
</dbReference>
<protein>
    <submittedName>
        <fullName evidence="5">Acetyltransferase, gnat family</fullName>
    </submittedName>
</protein>
<evidence type="ECO:0000313" key="5">
    <source>
        <dbReference type="EMBL" id="ORX92287.1"/>
    </source>
</evidence>
<dbReference type="PANTHER" id="PTHR43877:SF2">
    <property type="entry name" value="AMINOALKYLPHOSPHONATE N-ACETYLTRANSFERASE-RELATED"/>
    <property type="match status" value="1"/>
</dbReference>
<keyword evidence="2" id="KW-0012">Acyltransferase</keyword>
<dbReference type="InterPro" id="IPR000182">
    <property type="entry name" value="GNAT_dom"/>
</dbReference>
<dbReference type="PROSITE" id="PS51186">
    <property type="entry name" value="GNAT"/>
    <property type="match status" value="1"/>
</dbReference>
<evidence type="ECO:0000256" key="1">
    <source>
        <dbReference type="ARBA" id="ARBA00022679"/>
    </source>
</evidence>
<dbReference type="GO" id="GO:0016747">
    <property type="term" value="F:acyltransferase activity, transferring groups other than amino-acyl groups"/>
    <property type="evidence" value="ECO:0007669"/>
    <property type="project" value="InterPro"/>
</dbReference>
<dbReference type="InterPro" id="IPR050832">
    <property type="entry name" value="Bact_Acetyltransf"/>
</dbReference>
<proteinExistence type="predicted"/>
<dbReference type="SUPFAM" id="SSF55729">
    <property type="entry name" value="Acyl-CoA N-acyltransferases (Nat)"/>
    <property type="match status" value="1"/>
</dbReference>
<dbReference type="CDD" id="cd04301">
    <property type="entry name" value="NAT_SF"/>
    <property type="match status" value="1"/>
</dbReference>
<keyword evidence="6" id="KW-1185">Reference proteome</keyword>
<dbReference type="AlphaFoldDB" id="A0A1Y1Y2Q1"/>
<evidence type="ECO:0000256" key="2">
    <source>
        <dbReference type="ARBA" id="ARBA00023315"/>
    </source>
</evidence>
<name>A0A1Y1Y2Q1_9FUNG</name>
<sequence length="154" mass="17558">MLRVERTDSNGKGFKQLIAALDEYLAIADGHLSEEERNAYVELNTIEYIDTVVMAYDDEEPVGCVCFRPYDAQKAELKRMFVAPEKRKLGVASAVIAESENWIKELNFKEIILETGQNMQAAINFYTKQGYEPTDRYGVYVNAPNSVCMKKEIK</sequence>
<dbReference type="Gene3D" id="3.40.630.30">
    <property type="match status" value="1"/>
</dbReference>
<dbReference type="FunCoup" id="A0A1Y1Y2Q1">
    <property type="interactions" value="1"/>
</dbReference>
<organism evidence="5 6">
    <name type="scientific">Basidiobolus meristosporus CBS 931.73</name>
    <dbReference type="NCBI Taxonomy" id="1314790"/>
    <lineage>
        <taxon>Eukaryota</taxon>
        <taxon>Fungi</taxon>
        <taxon>Fungi incertae sedis</taxon>
        <taxon>Zoopagomycota</taxon>
        <taxon>Entomophthoromycotina</taxon>
        <taxon>Basidiobolomycetes</taxon>
        <taxon>Basidiobolales</taxon>
        <taxon>Basidiobolaceae</taxon>
        <taxon>Basidiobolus</taxon>
    </lineage>
</organism>
<evidence type="ECO:0000313" key="4">
    <source>
        <dbReference type="EMBL" id="ORX91205.1"/>
    </source>
</evidence>
<evidence type="ECO:0000313" key="6">
    <source>
        <dbReference type="Proteomes" id="UP000193498"/>
    </source>
</evidence>
<dbReference type="EMBL" id="MCFE01000285">
    <property type="protein sequence ID" value="ORX92287.1"/>
    <property type="molecule type" value="Genomic_DNA"/>
</dbReference>
<dbReference type="PANTHER" id="PTHR43877">
    <property type="entry name" value="AMINOALKYLPHOSPHONATE N-ACETYLTRANSFERASE-RELATED-RELATED"/>
    <property type="match status" value="1"/>
</dbReference>